<gene>
    <name evidence="1" type="ORF">FWK35_00029443</name>
</gene>
<name>A0A6G0WME4_APHCR</name>
<evidence type="ECO:0000313" key="1">
    <source>
        <dbReference type="EMBL" id="KAF0728466.1"/>
    </source>
</evidence>
<comment type="caution">
    <text evidence="1">The sequence shown here is derived from an EMBL/GenBank/DDBJ whole genome shotgun (WGS) entry which is preliminary data.</text>
</comment>
<dbReference type="AlphaFoldDB" id="A0A6G0WME4"/>
<protein>
    <submittedName>
        <fullName evidence="1">Calmodulin-binding transcription activator 2 isoform X8</fullName>
    </submittedName>
</protein>
<accession>A0A6G0WME4</accession>
<dbReference type="Proteomes" id="UP000478052">
    <property type="component" value="Unassembled WGS sequence"/>
</dbReference>
<reference evidence="1 2" key="1">
    <citation type="submission" date="2019-08" db="EMBL/GenBank/DDBJ databases">
        <title>Whole genome of Aphis craccivora.</title>
        <authorList>
            <person name="Voronova N.V."/>
            <person name="Shulinski R.S."/>
            <person name="Bandarenka Y.V."/>
            <person name="Zhorov D.G."/>
            <person name="Warner D."/>
        </authorList>
    </citation>
    <scope>NUCLEOTIDE SEQUENCE [LARGE SCALE GENOMIC DNA]</scope>
    <source>
        <strain evidence="1">180601</strain>
        <tissue evidence="1">Whole Body</tissue>
    </source>
</reference>
<keyword evidence="2" id="KW-1185">Reference proteome</keyword>
<dbReference type="OrthoDB" id="8054888at2759"/>
<organism evidence="1 2">
    <name type="scientific">Aphis craccivora</name>
    <name type="common">Cowpea aphid</name>
    <dbReference type="NCBI Taxonomy" id="307492"/>
    <lineage>
        <taxon>Eukaryota</taxon>
        <taxon>Metazoa</taxon>
        <taxon>Ecdysozoa</taxon>
        <taxon>Arthropoda</taxon>
        <taxon>Hexapoda</taxon>
        <taxon>Insecta</taxon>
        <taxon>Pterygota</taxon>
        <taxon>Neoptera</taxon>
        <taxon>Paraneoptera</taxon>
        <taxon>Hemiptera</taxon>
        <taxon>Sternorrhyncha</taxon>
        <taxon>Aphidomorpha</taxon>
        <taxon>Aphidoidea</taxon>
        <taxon>Aphididae</taxon>
        <taxon>Aphidini</taxon>
        <taxon>Aphis</taxon>
        <taxon>Aphis</taxon>
    </lineage>
</organism>
<sequence length="93" mass="10546">MEQLAIPAVRTDGSGIRFADVEDALSPFTGDNNCMVAKWIDDFEEMAELCGWSYLKMFIYGKKLLRGTAAAYIRSESNVRSWDDLRNKLVGEF</sequence>
<dbReference type="EMBL" id="VUJU01008594">
    <property type="protein sequence ID" value="KAF0728466.1"/>
    <property type="molecule type" value="Genomic_DNA"/>
</dbReference>
<evidence type="ECO:0000313" key="2">
    <source>
        <dbReference type="Proteomes" id="UP000478052"/>
    </source>
</evidence>
<proteinExistence type="predicted"/>